<accession>A0A1V9GBD4</accession>
<evidence type="ECO:0000259" key="3">
    <source>
        <dbReference type="PROSITE" id="PS51736"/>
    </source>
</evidence>
<dbReference type="InterPro" id="IPR050639">
    <property type="entry name" value="SSR_resolvase"/>
</dbReference>
<comment type="caution">
    <text evidence="4">The sequence shown here is derived from an EMBL/GenBank/DDBJ whole genome shotgun (WGS) entry which is preliminary data.</text>
</comment>
<dbReference type="InterPro" id="IPR036162">
    <property type="entry name" value="Resolvase-like_N_sf"/>
</dbReference>
<dbReference type="RefSeq" id="WP_081161268.1">
    <property type="nucleotide sequence ID" value="NZ_LWBP01000013.1"/>
</dbReference>
<keyword evidence="1" id="KW-0238">DNA-binding</keyword>
<dbReference type="AlphaFoldDB" id="A0A1V9GBD4"/>
<keyword evidence="5" id="KW-1185">Reference proteome</keyword>
<dbReference type="PANTHER" id="PTHR30461">
    <property type="entry name" value="DNA-INVERTASE FROM LAMBDOID PROPHAGE"/>
    <property type="match status" value="1"/>
</dbReference>
<evidence type="ECO:0000313" key="4">
    <source>
        <dbReference type="EMBL" id="OQP67778.1"/>
    </source>
</evidence>
<dbReference type="OrthoDB" id="2290206at2"/>
<dbReference type="GO" id="GO:0003677">
    <property type="term" value="F:DNA binding"/>
    <property type="evidence" value="ECO:0007669"/>
    <property type="project" value="UniProtKB-KW"/>
</dbReference>
<evidence type="ECO:0000256" key="2">
    <source>
        <dbReference type="ARBA" id="ARBA00023172"/>
    </source>
</evidence>
<evidence type="ECO:0000256" key="1">
    <source>
        <dbReference type="ARBA" id="ARBA00023125"/>
    </source>
</evidence>
<dbReference type="SUPFAM" id="SSF53041">
    <property type="entry name" value="Resolvase-like"/>
    <property type="match status" value="1"/>
</dbReference>
<dbReference type="PANTHER" id="PTHR30461:SF2">
    <property type="entry name" value="SERINE RECOMBINASE PINE-RELATED"/>
    <property type="match status" value="1"/>
</dbReference>
<dbReference type="Gene3D" id="3.40.50.1390">
    <property type="entry name" value="Resolvase, N-terminal catalytic domain"/>
    <property type="match status" value="1"/>
</dbReference>
<dbReference type="PROSITE" id="PS51736">
    <property type="entry name" value="RECOMBINASES_3"/>
    <property type="match status" value="1"/>
</dbReference>
<name>A0A1V9GBD4_9BACT</name>
<proteinExistence type="predicted"/>
<feature type="domain" description="Resolvase/invertase-type recombinase catalytic" evidence="3">
    <location>
        <begin position="3"/>
        <end position="137"/>
    </location>
</feature>
<dbReference type="GO" id="GO:0000150">
    <property type="term" value="F:DNA strand exchange activity"/>
    <property type="evidence" value="ECO:0007669"/>
    <property type="project" value="InterPro"/>
</dbReference>
<organism evidence="4 5">
    <name type="scientific">Niastella populi</name>
    <dbReference type="NCBI Taxonomy" id="550983"/>
    <lineage>
        <taxon>Bacteria</taxon>
        <taxon>Pseudomonadati</taxon>
        <taxon>Bacteroidota</taxon>
        <taxon>Chitinophagia</taxon>
        <taxon>Chitinophagales</taxon>
        <taxon>Chitinophagaceae</taxon>
        <taxon>Niastella</taxon>
    </lineage>
</organism>
<dbReference type="Proteomes" id="UP000192276">
    <property type="component" value="Unassembled WGS sequence"/>
</dbReference>
<dbReference type="SMART" id="SM00857">
    <property type="entry name" value="Resolvase"/>
    <property type="match status" value="1"/>
</dbReference>
<dbReference type="Pfam" id="PF00239">
    <property type="entry name" value="Resolvase"/>
    <property type="match status" value="1"/>
</dbReference>
<keyword evidence="2" id="KW-0233">DNA recombination</keyword>
<dbReference type="STRING" id="550983.A4R26_11480"/>
<dbReference type="CDD" id="cd03768">
    <property type="entry name" value="SR_ResInv"/>
    <property type="match status" value="1"/>
</dbReference>
<gene>
    <name evidence="4" type="ORF">A4R26_11480</name>
</gene>
<protein>
    <recommendedName>
        <fullName evidence="3">Resolvase/invertase-type recombinase catalytic domain-containing protein</fullName>
    </recommendedName>
</protein>
<reference evidence="5" key="1">
    <citation type="submission" date="2016-04" db="EMBL/GenBank/DDBJ databases">
        <authorList>
            <person name="Chen L."/>
            <person name="Zhuang W."/>
            <person name="Wang G."/>
        </authorList>
    </citation>
    <scope>NUCLEOTIDE SEQUENCE [LARGE SCALE GENOMIC DNA]</scope>
    <source>
        <strain evidence="5">208</strain>
    </source>
</reference>
<dbReference type="InterPro" id="IPR006119">
    <property type="entry name" value="Resolv_N"/>
</dbReference>
<dbReference type="EMBL" id="LWBP01000013">
    <property type="protein sequence ID" value="OQP67778.1"/>
    <property type="molecule type" value="Genomic_DNA"/>
</dbReference>
<sequence>MRYACPYYRKSTGKQELSLEVQQDAVHSFVSAKKWHVLKEFTEVESGKKHTNRPQLLEALAFCRKQNAVLVIAKLDRLARNVAFISSLMESKVQFVATDYPDASKTMLHMLAVFAEFERDQISIRTKEGLQATKRRGTVLGKHGKVLAEQNKRDADKFAKALQPTFEELRDMRITSVRKIADELNRRKVPTFHNRGKWHGRSVWNMMRRLLD</sequence>
<evidence type="ECO:0000313" key="5">
    <source>
        <dbReference type="Proteomes" id="UP000192276"/>
    </source>
</evidence>